<feature type="domain" description="Dinitrogenase iron-molybdenum cofactor N-terminal" evidence="4">
    <location>
        <begin position="7"/>
        <end position="103"/>
    </location>
</feature>
<comment type="similarity">
    <text evidence="1">Belongs to the NifX/NifY family.</text>
</comment>
<dbReference type="Proteomes" id="UP000237819">
    <property type="component" value="Unassembled WGS sequence"/>
</dbReference>
<evidence type="ECO:0000313" key="5">
    <source>
        <dbReference type="EMBL" id="PQO45948.1"/>
    </source>
</evidence>
<dbReference type="InterPro" id="IPR013480">
    <property type="entry name" value="NifX"/>
</dbReference>
<dbReference type="Pfam" id="PF02579">
    <property type="entry name" value="Nitro_FeMo-Co"/>
    <property type="match status" value="1"/>
</dbReference>
<dbReference type="InterPro" id="IPR031763">
    <property type="entry name" value="NafY_N"/>
</dbReference>
<dbReference type="SUPFAM" id="SSF53146">
    <property type="entry name" value="Nitrogenase accessory factor-like"/>
    <property type="match status" value="1"/>
</dbReference>
<dbReference type="NCBIfam" id="TIGR02663">
    <property type="entry name" value="nifX"/>
    <property type="match status" value="1"/>
</dbReference>
<organism evidence="5 6">
    <name type="scientific">Blastopirellula marina</name>
    <dbReference type="NCBI Taxonomy" id="124"/>
    <lineage>
        <taxon>Bacteria</taxon>
        <taxon>Pseudomonadati</taxon>
        <taxon>Planctomycetota</taxon>
        <taxon>Planctomycetia</taxon>
        <taxon>Pirellulales</taxon>
        <taxon>Pirellulaceae</taxon>
        <taxon>Blastopirellula</taxon>
    </lineage>
</organism>
<comment type="caution">
    <text evidence="5">The sequence shown here is derived from an EMBL/GenBank/DDBJ whole genome shotgun (WGS) entry which is preliminary data.</text>
</comment>
<reference evidence="5 6" key="1">
    <citation type="submission" date="2018-02" db="EMBL/GenBank/DDBJ databases">
        <title>Comparative genomes isolates from brazilian mangrove.</title>
        <authorList>
            <person name="Araujo J.E."/>
            <person name="Taketani R.G."/>
            <person name="Silva M.C.P."/>
            <person name="Loureco M.V."/>
            <person name="Andreote F.D."/>
        </authorList>
    </citation>
    <scope>NUCLEOTIDE SEQUENCE [LARGE SCALE GENOMIC DNA]</scope>
    <source>
        <strain evidence="5 6">Nap-Phe MGV</strain>
    </source>
</reference>
<dbReference type="AlphaFoldDB" id="A0A2S8GNE6"/>
<dbReference type="CDD" id="cd00853">
    <property type="entry name" value="NifX"/>
    <property type="match status" value="1"/>
</dbReference>
<dbReference type="OrthoDB" id="9797941at2"/>
<dbReference type="PANTHER" id="PTHR33937:SF1">
    <property type="entry name" value="IRON-MOLIBDENUM COFACTOR PROCESSING PROTEIN"/>
    <property type="match status" value="1"/>
</dbReference>
<keyword evidence="2" id="KW-0535">Nitrogen fixation</keyword>
<dbReference type="Gene3D" id="1.10.150.590">
    <property type="entry name" value="Dinitrogenase iron-molybdenum cofactor, N-terminal"/>
    <property type="match status" value="1"/>
</dbReference>
<evidence type="ECO:0000313" key="6">
    <source>
        <dbReference type="Proteomes" id="UP000237819"/>
    </source>
</evidence>
<dbReference type="InterPro" id="IPR051840">
    <property type="entry name" value="NifX/NifY_domain"/>
</dbReference>
<protein>
    <submittedName>
        <fullName evidence="5">Nitrogen fixation protein NifX</fullName>
    </submittedName>
</protein>
<dbReference type="RefSeq" id="WP_105335648.1">
    <property type="nucleotide sequence ID" value="NZ_PUHZ01000012.1"/>
</dbReference>
<dbReference type="GO" id="GO:0009399">
    <property type="term" value="P:nitrogen fixation"/>
    <property type="evidence" value="ECO:0007669"/>
    <property type="project" value="InterPro"/>
</dbReference>
<gene>
    <name evidence="5" type="primary">nifX</name>
    <name evidence="5" type="ORF">C5Y93_11905</name>
</gene>
<dbReference type="PANTHER" id="PTHR33937">
    <property type="entry name" value="IRON-MOLYBDENUM PROTEIN-RELATED-RELATED"/>
    <property type="match status" value="1"/>
</dbReference>
<dbReference type="InterPro" id="IPR003731">
    <property type="entry name" value="Di-Nase_FeMo-co_biosynth"/>
</dbReference>
<evidence type="ECO:0000259" key="3">
    <source>
        <dbReference type="Pfam" id="PF02579"/>
    </source>
</evidence>
<dbReference type="Pfam" id="PF16844">
    <property type="entry name" value="DIMCO_N"/>
    <property type="match status" value="1"/>
</dbReference>
<proteinExistence type="inferred from homology"/>
<feature type="domain" description="Dinitrogenase iron-molybdenum cofactor biosynthesis" evidence="3">
    <location>
        <begin position="125"/>
        <end position="217"/>
    </location>
</feature>
<name>A0A2S8GNE6_9BACT</name>
<dbReference type="InterPro" id="IPR036105">
    <property type="entry name" value="DiNase_FeMo-co_biosyn_sf"/>
</dbReference>
<dbReference type="EMBL" id="PUHZ01000012">
    <property type="protein sequence ID" value="PQO45948.1"/>
    <property type="molecule type" value="Genomic_DNA"/>
</dbReference>
<dbReference type="GO" id="GO:0051540">
    <property type="term" value="F:metal cluster binding"/>
    <property type="evidence" value="ECO:0007669"/>
    <property type="project" value="InterPro"/>
</dbReference>
<accession>A0A2S8GNE6</accession>
<evidence type="ECO:0000256" key="2">
    <source>
        <dbReference type="ARBA" id="ARBA00023231"/>
    </source>
</evidence>
<dbReference type="InterPro" id="IPR034169">
    <property type="entry name" value="NifX-like"/>
</dbReference>
<evidence type="ECO:0000259" key="4">
    <source>
        <dbReference type="Pfam" id="PF16844"/>
    </source>
</evidence>
<dbReference type="Gene3D" id="3.30.420.130">
    <property type="entry name" value="Dinitrogenase iron-molybdenum cofactor biosynthesis domain"/>
    <property type="match status" value="1"/>
</dbReference>
<sequence length="248" mass="26944">MTTETVLSRDVALRVALAARALKQIDARELVDLLLDMVDAPLTKEKLATITVTGLKNTIAGGVDQDAPESDYNATSATRTLPSLESLKEAVRVLWGLGEDEEESLPTPAAESLPAAIRVAIATSDGGKVDEHFGGCHRFYVYEVNKDEFRLADYRTADDTADDDDPSAARADLIKDCHVLYVAAIGGPAAAKVINRKIYPMKVEDQPDVEATLRQLQQKMINNPPPWLAKILDVPAELRTKFGSASDE</sequence>
<evidence type="ECO:0000256" key="1">
    <source>
        <dbReference type="ARBA" id="ARBA00010285"/>
    </source>
</evidence>
<dbReference type="InterPro" id="IPR038127">
    <property type="entry name" value="NafY_N_sf"/>
</dbReference>